<organism evidence="1 2">
    <name type="scientific">Cetraspora pellucida</name>
    <dbReference type="NCBI Taxonomy" id="1433469"/>
    <lineage>
        <taxon>Eukaryota</taxon>
        <taxon>Fungi</taxon>
        <taxon>Fungi incertae sedis</taxon>
        <taxon>Mucoromycota</taxon>
        <taxon>Glomeromycotina</taxon>
        <taxon>Glomeromycetes</taxon>
        <taxon>Diversisporales</taxon>
        <taxon>Gigasporaceae</taxon>
        <taxon>Cetraspora</taxon>
    </lineage>
</organism>
<reference evidence="1" key="1">
    <citation type="submission" date="2021-06" db="EMBL/GenBank/DDBJ databases">
        <authorList>
            <person name="Kallberg Y."/>
            <person name="Tangrot J."/>
            <person name="Rosling A."/>
        </authorList>
    </citation>
    <scope>NUCLEOTIDE SEQUENCE</scope>
    <source>
        <strain evidence="1">FL966</strain>
    </source>
</reference>
<keyword evidence="2" id="KW-1185">Reference proteome</keyword>
<evidence type="ECO:0000313" key="2">
    <source>
        <dbReference type="Proteomes" id="UP000789759"/>
    </source>
</evidence>
<gene>
    <name evidence="1" type="ORF">CPELLU_LOCUS12133</name>
</gene>
<dbReference type="EMBL" id="CAJVQA010011433">
    <property type="protein sequence ID" value="CAG8707116.1"/>
    <property type="molecule type" value="Genomic_DNA"/>
</dbReference>
<name>A0A9N9HUK6_9GLOM</name>
<protein>
    <submittedName>
        <fullName evidence="1">8401_t:CDS:1</fullName>
    </submittedName>
</protein>
<accession>A0A9N9HUK6</accession>
<dbReference type="OrthoDB" id="10261556at2759"/>
<dbReference type="Proteomes" id="UP000789759">
    <property type="component" value="Unassembled WGS sequence"/>
</dbReference>
<evidence type="ECO:0000313" key="1">
    <source>
        <dbReference type="EMBL" id="CAG8707116.1"/>
    </source>
</evidence>
<dbReference type="AlphaFoldDB" id="A0A9N9HUK6"/>
<comment type="caution">
    <text evidence="1">The sequence shown here is derived from an EMBL/GenBank/DDBJ whole genome shotgun (WGS) entry which is preliminary data.</text>
</comment>
<sequence length="107" mass="12144">MTTCSFVIAKTIQSILERPDIEIIKTSSIQCSEITLEIRPKSATKDKLYQAIFNLLDNLERYAIIYRATVKKYNNITKVLYKNFDLTIVGIYHKKLANAEQAAISAG</sequence>
<proteinExistence type="predicted"/>